<dbReference type="InterPro" id="IPR016156">
    <property type="entry name" value="FAD/NAD-linked_Rdtase_dimer_sf"/>
</dbReference>
<evidence type="ECO:0000259" key="5">
    <source>
        <dbReference type="Pfam" id="PF07992"/>
    </source>
</evidence>
<dbReference type="InterPro" id="IPR036188">
    <property type="entry name" value="FAD/NAD-bd_sf"/>
</dbReference>
<evidence type="ECO:0000256" key="4">
    <source>
        <dbReference type="ARBA" id="ARBA00023002"/>
    </source>
</evidence>
<dbReference type="PANTHER" id="PTHR43557">
    <property type="entry name" value="APOPTOSIS-INDUCING FACTOR 1"/>
    <property type="match status" value="1"/>
</dbReference>
<dbReference type="Pfam" id="PF14759">
    <property type="entry name" value="Reductase_C"/>
    <property type="match status" value="1"/>
</dbReference>
<dbReference type="GO" id="GO:0005737">
    <property type="term" value="C:cytoplasm"/>
    <property type="evidence" value="ECO:0007669"/>
    <property type="project" value="TreeGrafter"/>
</dbReference>
<organism evidence="7 8">
    <name type="scientific">Actinocatenispora sera</name>
    <dbReference type="NCBI Taxonomy" id="390989"/>
    <lineage>
        <taxon>Bacteria</taxon>
        <taxon>Bacillati</taxon>
        <taxon>Actinomycetota</taxon>
        <taxon>Actinomycetes</taxon>
        <taxon>Micromonosporales</taxon>
        <taxon>Micromonosporaceae</taxon>
        <taxon>Actinocatenispora</taxon>
    </lineage>
</organism>
<dbReference type="InterPro" id="IPR023753">
    <property type="entry name" value="FAD/NAD-binding_dom"/>
</dbReference>
<feature type="domain" description="Reductase C-terminal" evidence="6">
    <location>
        <begin position="316"/>
        <end position="397"/>
    </location>
</feature>
<evidence type="ECO:0000256" key="3">
    <source>
        <dbReference type="ARBA" id="ARBA00022827"/>
    </source>
</evidence>
<dbReference type="GO" id="GO:0016651">
    <property type="term" value="F:oxidoreductase activity, acting on NAD(P)H"/>
    <property type="evidence" value="ECO:0007669"/>
    <property type="project" value="TreeGrafter"/>
</dbReference>
<evidence type="ECO:0000256" key="2">
    <source>
        <dbReference type="ARBA" id="ARBA00022630"/>
    </source>
</evidence>
<keyword evidence="8" id="KW-1185">Reference proteome</keyword>
<dbReference type="SUPFAM" id="SSF55424">
    <property type="entry name" value="FAD/NAD-linked reductases, dimerisation (C-terminal) domain"/>
    <property type="match status" value="1"/>
</dbReference>
<dbReference type="InterPro" id="IPR028202">
    <property type="entry name" value="Reductase_C"/>
</dbReference>
<dbReference type="Gene3D" id="3.30.390.30">
    <property type="match status" value="1"/>
</dbReference>
<comment type="cofactor">
    <cofactor evidence="1">
        <name>FAD</name>
        <dbReference type="ChEBI" id="CHEBI:57692"/>
    </cofactor>
</comment>
<dbReference type="Gene3D" id="3.50.50.60">
    <property type="entry name" value="FAD/NAD(P)-binding domain"/>
    <property type="match status" value="2"/>
</dbReference>
<dbReference type="KEGG" id="aser:Asera_57190"/>
<accession>A0A810LBH7</accession>
<keyword evidence="2" id="KW-0285">Flavoprotein</keyword>
<dbReference type="PRINTS" id="PR00411">
    <property type="entry name" value="PNDRDTASEI"/>
</dbReference>
<sequence length="402" mass="42592">MVVIGGGLAGAKTVEALREQGYDGQVSQITAERHLPYERPPLSKSYLAGESAFDDAVVHPAQWYQDNRVDLRTGVRATAVDAAAHRVRLDDGEDLGYDKLVLATGAVPRRLPVPGGDADGVHYLRTRDDSDAIRSVFGEGRRLVVIGGGWIGLEVAAAARGAGTEVTLVEAAELPLLGVLGAELATVFAELHRGHGVRLRLGARVEEFATDGGRVAGVRVDGETIPADAVVVGVGVAPDVTLAESAGLAVDNGVLVDACLRTSDPDIYAVGDIANHDHPLLGRRVRVEHWATALNQPAVAVAALLGGAAPYIELPYFFSDQYDLGMEYIGFAPPGSYARVVVRGDLDKREFVAFWLDGESRILAAMNVNVWDVVDQIKPLITGGVRVDADRLADPAVGYADL</sequence>
<dbReference type="EMBL" id="AP023354">
    <property type="protein sequence ID" value="BCJ31611.1"/>
    <property type="molecule type" value="Genomic_DNA"/>
</dbReference>
<keyword evidence="4" id="KW-0560">Oxidoreductase</keyword>
<dbReference type="InterPro" id="IPR050446">
    <property type="entry name" value="FAD-oxidoreductase/Apoptosis"/>
</dbReference>
<name>A0A810LBH7_9ACTN</name>
<proteinExistence type="predicted"/>
<dbReference type="PRINTS" id="PR00368">
    <property type="entry name" value="FADPNR"/>
</dbReference>
<keyword evidence="3" id="KW-0274">FAD</keyword>
<dbReference type="SUPFAM" id="SSF51905">
    <property type="entry name" value="FAD/NAD(P)-binding domain"/>
    <property type="match status" value="2"/>
</dbReference>
<gene>
    <name evidence="7" type="ORF">Asera_57190</name>
</gene>
<reference evidence="7" key="1">
    <citation type="submission" date="2020-08" db="EMBL/GenBank/DDBJ databases">
        <title>Whole genome shotgun sequence of Actinocatenispora sera NBRC 101916.</title>
        <authorList>
            <person name="Komaki H."/>
            <person name="Tamura T."/>
        </authorList>
    </citation>
    <scope>NUCLEOTIDE SEQUENCE</scope>
    <source>
        <strain evidence="7">NBRC 101916</strain>
    </source>
</reference>
<dbReference type="PANTHER" id="PTHR43557:SF2">
    <property type="entry name" value="RIESKE DOMAIN-CONTAINING PROTEIN-RELATED"/>
    <property type="match status" value="1"/>
</dbReference>
<feature type="domain" description="FAD/NAD(P)-binding" evidence="5">
    <location>
        <begin position="2"/>
        <end position="296"/>
    </location>
</feature>
<evidence type="ECO:0000259" key="6">
    <source>
        <dbReference type="Pfam" id="PF14759"/>
    </source>
</evidence>
<evidence type="ECO:0000313" key="8">
    <source>
        <dbReference type="Proteomes" id="UP000680750"/>
    </source>
</evidence>
<evidence type="ECO:0000256" key="1">
    <source>
        <dbReference type="ARBA" id="ARBA00001974"/>
    </source>
</evidence>
<dbReference type="AlphaFoldDB" id="A0A810LBH7"/>
<protein>
    <submittedName>
        <fullName evidence="7">Pyridine nucleotide-disulfide oxidoreductase</fullName>
    </submittedName>
</protein>
<dbReference type="Pfam" id="PF07992">
    <property type="entry name" value="Pyr_redox_2"/>
    <property type="match status" value="1"/>
</dbReference>
<dbReference type="Proteomes" id="UP000680750">
    <property type="component" value="Chromosome"/>
</dbReference>
<evidence type="ECO:0000313" key="7">
    <source>
        <dbReference type="EMBL" id="BCJ31611.1"/>
    </source>
</evidence>